<accession>A0ABN7SDP4</accession>
<name>A0ABN7SDP4_OIKDI</name>
<organism evidence="1 2">
    <name type="scientific">Oikopleura dioica</name>
    <name type="common">Tunicate</name>
    <dbReference type="NCBI Taxonomy" id="34765"/>
    <lineage>
        <taxon>Eukaryota</taxon>
        <taxon>Metazoa</taxon>
        <taxon>Chordata</taxon>
        <taxon>Tunicata</taxon>
        <taxon>Appendicularia</taxon>
        <taxon>Copelata</taxon>
        <taxon>Oikopleuridae</taxon>
        <taxon>Oikopleura</taxon>
    </lineage>
</organism>
<protein>
    <submittedName>
        <fullName evidence="1">Oidioi.mRNA.OKI2018_I69.XSR.g14105.t1.cds</fullName>
    </submittedName>
</protein>
<dbReference type="EMBL" id="OU015569">
    <property type="protein sequence ID" value="CAG5095257.1"/>
    <property type="molecule type" value="Genomic_DNA"/>
</dbReference>
<reference evidence="1 2" key="1">
    <citation type="submission" date="2021-04" db="EMBL/GenBank/DDBJ databases">
        <authorList>
            <person name="Bliznina A."/>
        </authorList>
    </citation>
    <scope>NUCLEOTIDE SEQUENCE [LARGE SCALE GENOMIC DNA]</scope>
</reference>
<gene>
    <name evidence="1" type="ORF">OKIOD_LOCUS5663</name>
</gene>
<keyword evidence="2" id="KW-1185">Reference proteome</keyword>
<evidence type="ECO:0000313" key="1">
    <source>
        <dbReference type="EMBL" id="CAG5095257.1"/>
    </source>
</evidence>
<evidence type="ECO:0000313" key="2">
    <source>
        <dbReference type="Proteomes" id="UP001158576"/>
    </source>
</evidence>
<dbReference type="Proteomes" id="UP001158576">
    <property type="component" value="Chromosome XSR"/>
</dbReference>
<proteinExistence type="predicted"/>
<sequence length="418" mass="47001">MRFLRRFSLQSRSYRKRYVKDYDFMETVPAVEANLKEHGFRNIGGHFVDASKITNMLMLSADRAHYAYVLPFQPTPMQKLLASSSSEELLNTIMVEYNQLSDDDRSEVIKYLGFGSNQNLPTTHPAVARTFIDVANLLPNVDPTVLLPLLKRASAMEFDSSSNCIKQITTSIEYNINELGLIDCALLHDTLNKKYSSMYSNSSTEALLKARGKVLFSQMEIQNYHGQDNFDLDDVRIVCLLMELLDYPAQTSLLSTLEGALYNSAMDRGDSEIMALIECVLVGEVLLKDAERNKRSKSLSKYSKHFQTCEIAALVSAVTGCHYFSTDVTVPEISARVESLTLGLSNLISSSGDVELLTEYEERMEIYTDKLESLDVRNLGGIYALLNNQDIQQMYRIKDASYSDRAPVKLSSALLPSL</sequence>